<dbReference type="GO" id="GO:0016020">
    <property type="term" value="C:membrane"/>
    <property type="evidence" value="ECO:0007669"/>
    <property type="project" value="UniProtKB-SubCell"/>
</dbReference>
<dbReference type="InterPro" id="IPR013210">
    <property type="entry name" value="LRR_N_plant-typ"/>
</dbReference>
<feature type="chain" id="PRO_5025489974" description="Leucine-rich repeat-containing N-terminal plant-type domain-containing protein" evidence="12">
    <location>
        <begin position="26"/>
        <end position="485"/>
    </location>
</feature>
<dbReference type="SUPFAM" id="SSF52058">
    <property type="entry name" value="L domain-like"/>
    <property type="match status" value="1"/>
</dbReference>
<keyword evidence="15" id="KW-1185">Reference proteome</keyword>
<dbReference type="InterPro" id="IPR032675">
    <property type="entry name" value="LRR_dom_sf"/>
</dbReference>
<evidence type="ECO:0000256" key="12">
    <source>
        <dbReference type="SAM" id="SignalP"/>
    </source>
</evidence>
<comment type="caution">
    <text evidence="14">The sequence shown here is derived from an EMBL/GenBank/DDBJ whole genome shotgun (WGS) entry which is preliminary data.</text>
</comment>
<evidence type="ECO:0000256" key="10">
    <source>
        <dbReference type="ARBA" id="ARBA00023180"/>
    </source>
</evidence>
<keyword evidence="5 12" id="KW-0732">Signal</keyword>
<evidence type="ECO:0000256" key="4">
    <source>
        <dbReference type="ARBA" id="ARBA00022692"/>
    </source>
</evidence>
<dbReference type="Gene3D" id="3.80.10.10">
    <property type="entry name" value="Ribonuclease Inhibitor"/>
    <property type="match status" value="2"/>
</dbReference>
<dbReference type="PANTHER" id="PTHR48061">
    <property type="entry name" value="LEUCINE-RICH REPEAT RECEPTOR PROTEIN KINASE EMS1-LIKE-RELATED"/>
    <property type="match status" value="1"/>
</dbReference>
<name>A0A6A3CLE9_HIBSY</name>
<evidence type="ECO:0000256" key="2">
    <source>
        <dbReference type="ARBA" id="ARBA00009592"/>
    </source>
</evidence>
<evidence type="ECO:0000313" key="14">
    <source>
        <dbReference type="EMBL" id="KAE8729666.1"/>
    </source>
</evidence>
<reference evidence="14" key="1">
    <citation type="submission" date="2019-09" db="EMBL/GenBank/DDBJ databases">
        <title>Draft genome information of white flower Hibiscus syriacus.</title>
        <authorList>
            <person name="Kim Y.-M."/>
        </authorList>
    </citation>
    <scope>NUCLEOTIDE SEQUENCE [LARGE SCALE GENOMIC DNA]</scope>
    <source>
        <strain evidence="14">YM2019G1</strain>
    </source>
</reference>
<keyword evidence="4 11" id="KW-0812">Transmembrane</keyword>
<feature type="domain" description="Leucine-rich repeat-containing N-terminal plant-type" evidence="13">
    <location>
        <begin position="36"/>
        <end position="84"/>
    </location>
</feature>
<evidence type="ECO:0000256" key="3">
    <source>
        <dbReference type="ARBA" id="ARBA00022614"/>
    </source>
</evidence>
<evidence type="ECO:0000313" key="15">
    <source>
        <dbReference type="Proteomes" id="UP000436088"/>
    </source>
</evidence>
<sequence>MRPSLSFSCFLLIVAFVQFIAFSSSSEQPSVLCHIDERLALMQFKESFIIDKHACSATSSSYPKVDSWDSQGVDCCSWDGVECDQMTGVVIGLDLSSGCLCGSINSSSSLFLLLHLQKLNLAFNDFNHSLIPSALGNLSVLTLLELKEPDLNNLIQNLTNLEKLHLSYVDMASPVPSVLANFSKLTSLYLEGCGLQGMFPSAIFQLLKLETIWLLHNHVLTGYLPEFSFSNNLKTLALWNTSFSGYFERWITMASLDGKNSQASYMVENSNMMINDMQVPRSCAYSMAITSKGTEMQYTKIIKTLAAIDFSCNRFGGEIPESIGNLKELQLLNFSNNNLVGGIPKAIAKLTNLESLDLSRNKLEGRIPLELSPGLNFLEFLNLSHNHLTGLIPQGHQFDTFQSSSFEGNPGLCGKQLLKECNTNSGGLPTPSSTSSEGSGSLDWIAIFLGYGFGFLLGTVIGNIVIKTKHDWFTKTFSKIMEAGE</sequence>
<accession>A0A6A3CLE9</accession>
<evidence type="ECO:0000259" key="13">
    <source>
        <dbReference type="Pfam" id="PF08263"/>
    </source>
</evidence>
<evidence type="ECO:0000256" key="7">
    <source>
        <dbReference type="ARBA" id="ARBA00022989"/>
    </source>
</evidence>
<dbReference type="FunFam" id="3.80.10.10:FF:000111">
    <property type="entry name" value="LRR receptor-like serine/threonine-protein kinase ERECTA"/>
    <property type="match status" value="1"/>
</dbReference>
<evidence type="ECO:0000256" key="1">
    <source>
        <dbReference type="ARBA" id="ARBA00004479"/>
    </source>
</evidence>
<evidence type="ECO:0000256" key="5">
    <source>
        <dbReference type="ARBA" id="ARBA00022729"/>
    </source>
</evidence>
<feature type="transmembrane region" description="Helical" evidence="11">
    <location>
        <begin position="444"/>
        <end position="466"/>
    </location>
</feature>
<proteinExistence type="inferred from homology"/>
<dbReference type="Proteomes" id="UP000436088">
    <property type="component" value="Unassembled WGS sequence"/>
</dbReference>
<dbReference type="InterPro" id="IPR046956">
    <property type="entry name" value="RLP23-like"/>
</dbReference>
<keyword evidence="7 11" id="KW-1133">Transmembrane helix</keyword>
<comment type="similarity">
    <text evidence="2">Belongs to the RLP family.</text>
</comment>
<dbReference type="InterPro" id="IPR001611">
    <property type="entry name" value="Leu-rich_rpt"/>
</dbReference>
<organism evidence="14 15">
    <name type="scientific">Hibiscus syriacus</name>
    <name type="common">Rose of Sharon</name>
    <dbReference type="NCBI Taxonomy" id="106335"/>
    <lineage>
        <taxon>Eukaryota</taxon>
        <taxon>Viridiplantae</taxon>
        <taxon>Streptophyta</taxon>
        <taxon>Embryophyta</taxon>
        <taxon>Tracheophyta</taxon>
        <taxon>Spermatophyta</taxon>
        <taxon>Magnoliopsida</taxon>
        <taxon>eudicotyledons</taxon>
        <taxon>Gunneridae</taxon>
        <taxon>Pentapetalae</taxon>
        <taxon>rosids</taxon>
        <taxon>malvids</taxon>
        <taxon>Malvales</taxon>
        <taxon>Malvaceae</taxon>
        <taxon>Malvoideae</taxon>
        <taxon>Hibiscus</taxon>
    </lineage>
</organism>
<dbReference type="Pfam" id="PF00560">
    <property type="entry name" value="LRR_1"/>
    <property type="match status" value="3"/>
</dbReference>
<dbReference type="Pfam" id="PF13855">
    <property type="entry name" value="LRR_8"/>
    <property type="match status" value="1"/>
</dbReference>
<dbReference type="AlphaFoldDB" id="A0A6A3CLE9"/>
<keyword evidence="3" id="KW-0433">Leucine-rich repeat</keyword>
<keyword evidence="9" id="KW-0675">Receptor</keyword>
<evidence type="ECO:0000256" key="11">
    <source>
        <dbReference type="SAM" id="Phobius"/>
    </source>
</evidence>
<keyword evidence="6" id="KW-0677">Repeat</keyword>
<protein>
    <recommendedName>
        <fullName evidence="13">Leucine-rich repeat-containing N-terminal plant-type domain-containing protein</fullName>
    </recommendedName>
</protein>
<dbReference type="EMBL" id="VEPZ02000220">
    <property type="protein sequence ID" value="KAE8729666.1"/>
    <property type="molecule type" value="Genomic_DNA"/>
</dbReference>
<dbReference type="PANTHER" id="PTHR48061:SF12">
    <property type="entry name" value="DISEASE RESISTANCE LIKE PROTEIN"/>
    <property type="match status" value="1"/>
</dbReference>
<gene>
    <name evidence="14" type="ORF">F3Y22_tig00003435pilonHSYRG00054</name>
</gene>
<dbReference type="PRINTS" id="PR00019">
    <property type="entry name" value="LEURICHRPT"/>
</dbReference>
<dbReference type="Pfam" id="PF08263">
    <property type="entry name" value="LRRNT_2"/>
    <property type="match status" value="1"/>
</dbReference>
<keyword evidence="10" id="KW-0325">Glycoprotein</keyword>
<evidence type="ECO:0000256" key="6">
    <source>
        <dbReference type="ARBA" id="ARBA00022737"/>
    </source>
</evidence>
<evidence type="ECO:0000256" key="9">
    <source>
        <dbReference type="ARBA" id="ARBA00023170"/>
    </source>
</evidence>
<evidence type="ECO:0000256" key="8">
    <source>
        <dbReference type="ARBA" id="ARBA00023136"/>
    </source>
</evidence>
<feature type="signal peptide" evidence="12">
    <location>
        <begin position="1"/>
        <end position="25"/>
    </location>
</feature>
<keyword evidence="8 11" id="KW-0472">Membrane</keyword>
<comment type="subcellular location">
    <subcellularLocation>
        <location evidence="1">Membrane</location>
        <topology evidence="1">Single-pass type I membrane protein</topology>
    </subcellularLocation>
</comment>